<dbReference type="RefSeq" id="WP_309792277.1">
    <property type="nucleotide sequence ID" value="NZ_JAVDPW010000002.1"/>
</dbReference>
<dbReference type="InterPro" id="IPR011008">
    <property type="entry name" value="Dimeric_a/b-barrel"/>
</dbReference>
<keyword evidence="2" id="KW-0503">Monooxygenase</keyword>
<comment type="caution">
    <text evidence="2">The sequence shown here is derived from an EMBL/GenBank/DDBJ whole genome shotgun (WGS) entry which is preliminary data.</text>
</comment>
<dbReference type="InterPro" id="IPR007138">
    <property type="entry name" value="ABM_dom"/>
</dbReference>
<proteinExistence type="predicted"/>
<accession>A0ABU1JI47</accession>
<keyword evidence="3" id="KW-1185">Reference proteome</keyword>
<dbReference type="GO" id="GO:0004497">
    <property type="term" value="F:monooxygenase activity"/>
    <property type="evidence" value="ECO:0007669"/>
    <property type="project" value="UniProtKB-KW"/>
</dbReference>
<evidence type="ECO:0000313" key="2">
    <source>
        <dbReference type="EMBL" id="MDR6288291.1"/>
    </source>
</evidence>
<sequence>MITRVWRGYAPLSNPSAYAAHFRDTVLPALRGIAGFQGASLLRHDRPDEVEYMVLTRWDSMDAVRAFAGEDPDRAVVEPEAVAALTRFDVRVRHYTAVEDGAA</sequence>
<feature type="domain" description="ABM" evidence="1">
    <location>
        <begin position="17"/>
        <end position="71"/>
    </location>
</feature>
<evidence type="ECO:0000259" key="1">
    <source>
        <dbReference type="Pfam" id="PF03992"/>
    </source>
</evidence>
<evidence type="ECO:0000313" key="3">
    <source>
        <dbReference type="Proteomes" id="UP001262410"/>
    </source>
</evidence>
<name>A0ABU1JI47_9PROT</name>
<organism evidence="2 3">
    <name type="scientific">Inquilinus ginsengisoli</name>
    <dbReference type="NCBI Taxonomy" id="363840"/>
    <lineage>
        <taxon>Bacteria</taxon>
        <taxon>Pseudomonadati</taxon>
        <taxon>Pseudomonadota</taxon>
        <taxon>Alphaproteobacteria</taxon>
        <taxon>Rhodospirillales</taxon>
        <taxon>Rhodospirillaceae</taxon>
        <taxon>Inquilinus</taxon>
    </lineage>
</organism>
<dbReference type="EMBL" id="JAVDPW010000002">
    <property type="protein sequence ID" value="MDR6288291.1"/>
    <property type="molecule type" value="Genomic_DNA"/>
</dbReference>
<gene>
    <name evidence="2" type="ORF">E9232_000798</name>
</gene>
<keyword evidence="2" id="KW-0560">Oxidoreductase</keyword>
<dbReference type="Proteomes" id="UP001262410">
    <property type="component" value="Unassembled WGS sequence"/>
</dbReference>
<reference evidence="2 3" key="1">
    <citation type="submission" date="2023-07" db="EMBL/GenBank/DDBJ databases">
        <title>Sorghum-associated microbial communities from plants grown in Nebraska, USA.</title>
        <authorList>
            <person name="Schachtman D."/>
        </authorList>
    </citation>
    <scope>NUCLEOTIDE SEQUENCE [LARGE SCALE GENOMIC DNA]</scope>
    <source>
        <strain evidence="2 3">584</strain>
    </source>
</reference>
<dbReference type="SUPFAM" id="SSF54909">
    <property type="entry name" value="Dimeric alpha+beta barrel"/>
    <property type="match status" value="1"/>
</dbReference>
<dbReference type="Gene3D" id="3.30.70.100">
    <property type="match status" value="1"/>
</dbReference>
<dbReference type="Pfam" id="PF03992">
    <property type="entry name" value="ABM"/>
    <property type="match status" value="1"/>
</dbReference>
<protein>
    <submittedName>
        <fullName evidence="2">Heme-degrading monooxygenase HmoA</fullName>
    </submittedName>
</protein>